<evidence type="ECO:0008006" key="12">
    <source>
        <dbReference type="Google" id="ProtNLM"/>
    </source>
</evidence>
<dbReference type="eggNOG" id="COG3770">
    <property type="taxonomic scope" value="Bacteria"/>
</dbReference>
<dbReference type="GO" id="GO:0046872">
    <property type="term" value="F:metal ion binding"/>
    <property type="evidence" value="ECO:0007669"/>
    <property type="project" value="UniProtKB-KW"/>
</dbReference>
<dbReference type="Gene3D" id="3.30.1380.10">
    <property type="match status" value="1"/>
</dbReference>
<keyword evidence="1" id="KW-0645">Protease</keyword>
<proteinExistence type="predicted"/>
<feature type="compositionally biased region" description="Low complexity" evidence="8">
    <location>
        <begin position="518"/>
        <end position="528"/>
    </location>
</feature>
<keyword evidence="6" id="KW-0862">Zinc</keyword>
<dbReference type="SUPFAM" id="SSF55166">
    <property type="entry name" value="Hedgehog/DD-peptidase"/>
    <property type="match status" value="1"/>
</dbReference>
<dbReference type="GO" id="GO:0006508">
    <property type="term" value="P:proteolysis"/>
    <property type="evidence" value="ECO:0007669"/>
    <property type="project" value="UniProtKB-KW"/>
</dbReference>
<gene>
    <name evidence="10" type="ORF">CAP_4149</name>
</gene>
<dbReference type="GO" id="GO:0008237">
    <property type="term" value="F:metallopeptidase activity"/>
    <property type="evidence" value="ECO:0007669"/>
    <property type="project" value="UniProtKB-KW"/>
</dbReference>
<keyword evidence="2" id="KW-0479">Metal-binding</keyword>
<feature type="chain" id="PRO_5001500333" description="Murein endopeptidase" evidence="9">
    <location>
        <begin position="25"/>
        <end position="547"/>
    </location>
</feature>
<feature type="compositionally biased region" description="Basic and acidic residues" evidence="8">
    <location>
        <begin position="441"/>
        <end position="455"/>
    </location>
</feature>
<accession>A0A017THB0</accession>
<dbReference type="EMBL" id="ASRX01000003">
    <property type="protein sequence ID" value="EYF08619.1"/>
    <property type="molecule type" value="Genomic_DNA"/>
</dbReference>
<feature type="region of interest" description="Disordered" evidence="8">
    <location>
        <begin position="379"/>
        <end position="497"/>
    </location>
</feature>
<evidence type="ECO:0000256" key="2">
    <source>
        <dbReference type="ARBA" id="ARBA00022723"/>
    </source>
</evidence>
<keyword evidence="11" id="KW-1185">Reference proteome</keyword>
<dbReference type="Pfam" id="PF03411">
    <property type="entry name" value="Peptidase_M74"/>
    <property type="match status" value="1"/>
</dbReference>
<feature type="region of interest" description="Disordered" evidence="8">
    <location>
        <begin position="20"/>
        <end position="78"/>
    </location>
</feature>
<organism evidence="10 11">
    <name type="scientific">Chondromyces apiculatus DSM 436</name>
    <dbReference type="NCBI Taxonomy" id="1192034"/>
    <lineage>
        <taxon>Bacteria</taxon>
        <taxon>Pseudomonadati</taxon>
        <taxon>Myxococcota</taxon>
        <taxon>Polyangia</taxon>
        <taxon>Polyangiales</taxon>
        <taxon>Polyangiaceae</taxon>
        <taxon>Chondromyces</taxon>
    </lineage>
</organism>
<keyword evidence="5" id="KW-0378">Hydrolase</keyword>
<dbReference type="InterPro" id="IPR009045">
    <property type="entry name" value="Zn_M74/Hedgehog-like"/>
</dbReference>
<feature type="signal peptide" evidence="9">
    <location>
        <begin position="1"/>
        <end position="24"/>
    </location>
</feature>
<sequence length="547" mass="56313">MYRSILTLCLSAALLLPGAQPAAAAGGQDKETPASGKAPRKETPASSKVAGNGGAKARKPKPGKKPVTLAKSDASRGDRAKAEAMLAAELDEAKVKLGVVLDAAKARFDEARAKAEAPKAGALKAKPAATVLPKPKTAASPKAAPKVKASSVGHPNDGHLEGGVQLDTARKDIRVVPAYAGDSARWGMPELVQAIERAARGVNKRFPGSVLDVGDLSRRTGGDIAGHGSHESGRDVDLGLYAVDAKGRQVHAREFIRFGADLRAVNAPGARLDAGRSWLLVQELLTDPRARVSHIFVSRPVRDALVAEAKRRGVSRALLTRAQLAMMQPTGAEAHDDHLHVRISCPRGDGKRCVELAKNAPMGGKVLATKAKVRETGVTSGAKVGVKGAKGEKAEKGAKAEAKGAKADAKADAKAEVKGAKADAKGAKGEKTASASAAARADVRGKGGEARKGEAGDVSAEAAAEARKAARRERVLAVRSRSSSRRGGDAPVASGRAWQVPMMLDAIDDAILQPLGLAPASSEPEAASDGAEVRDAVDESGAPKITD</sequence>
<evidence type="ECO:0000256" key="1">
    <source>
        <dbReference type="ARBA" id="ARBA00022670"/>
    </source>
</evidence>
<dbReference type="Proteomes" id="UP000019678">
    <property type="component" value="Unassembled WGS sequence"/>
</dbReference>
<evidence type="ECO:0000256" key="3">
    <source>
        <dbReference type="ARBA" id="ARBA00022729"/>
    </source>
</evidence>
<evidence type="ECO:0000313" key="11">
    <source>
        <dbReference type="Proteomes" id="UP000019678"/>
    </source>
</evidence>
<keyword evidence="7" id="KW-0482">Metalloprotease</keyword>
<evidence type="ECO:0000256" key="4">
    <source>
        <dbReference type="ARBA" id="ARBA00022764"/>
    </source>
</evidence>
<evidence type="ECO:0000256" key="6">
    <source>
        <dbReference type="ARBA" id="ARBA00022833"/>
    </source>
</evidence>
<feature type="region of interest" description="Disordered" evidence="8">
    <location>
        <begin position="515"/>
        <end position="547"/>
    </location>
</feature>
<protein>
    <recommendedName>
        <fullName evidence="12">Murein endopeptidase</fullName>
    </recommendedName>
</protein>
<keyword evidence="3 9" id="KW-0732">Signal</keyword>
<evidence type="ECO:0000256" key="5">
    <source>
        <dbReference type="ARBA" id="ARBA00022801"/>
    </source>
</evidence>
<evidence type="ECO:0000313" key="10">
    <source>
        <dbReference type="EMBL" id="EYF08619.1"/>
    </source>
</evidence>
<dbReference type="GO" id="GO:0030288">
    <property type="term" value="C:outer membrane-bounded periplasmic space"/>
    <property type="evidence" value="ECO:0007669"/>
    <property type="project" value="InterPro"/>
</dbReference>
<feature type="compositionally biased region" description="Basic and acidic residues" evidence="8">
    <location>
        <begin position="464"/>
        <end position="476"/>
    </location>
</feature>
<dbReference type="AlphaFoldDB" id="A0A017THB0"/>
<keyword evidence="4" id="KW-0574">Periplasm</keyword>
<dbReference type="GO" id="GO:0004252">
    <property type="term" value="F:serine-type endopeptidase activity"/>
    <property type="evidence" value="ECO:0007669"/>
    <property type="project" value="InterPro"/>
</dbReference>
<evidence type="ECO:0000256" key="9">
    <source>
        <dbReference type="SAM" id="SignalP"/>
    </source>
</evidence>
<comment type="caution">
    <text evidence="10">The sequence shown here is derived from an EMBL/GenBank/DDBJ whole genome shotgun (WGS) entry which is preliminary data.</text>
</comment>
<dbReference type="RefSeq" id="WP_052374004.1">
    <property type="nucleotide sequence ID" value="NZ_ASRX01000003.1"/>
</dbReference>
<feature type="compositionally biased region" description="Low complexity" evidence="8">
    <location>
        <begin position="133"/>
        <end position="152"/>
    </location>
</feature>
<feature type="compositionally biased region" description="Basic and acidic residues" evidence="8">
    <location>
        <begin position="389"/>
        <end position="431"/>
    </location>
</feature>
<feature type="region of interest" description="Disordered" evidence="8">
    <location>
        <begin position="133"/>
        <end position="163"/>
    </location>
</feature>
<reference evidence="10 11" key="1">
    <citation type="submission" date="2013-05" db="EMBL/GenBank/DDBJ databases">
        <title>Genome assembly of Chondromyces apiculatus DSM 436.</title>
        <authorList>
            <person name="Sharma G."/>
            <person name="Khatri I."/>
            <person name="Kaur C."/>
            <person name="Mayilraj S."/>
            <person name="Subramanian S."/>
        </authorList>
    </citation>
    <scope>NUCLEOTIDE SEQUENCE [LARGE SCALE GENOMIC DNA]</scope>
    <source>
        <strain evidence="10 11">DSM 436</strain>
    </source>
</reference>
<dbReference type="InterPro" id="IPR005073">
    <property type="entry name" value="Peptidase_M74"/>
</dbReference>
<name>A0A017THB0_9BACT</name>
<evidence type="ECO:0000256" key="7">
    <source>
        <dbReference type="ARBA" id="ARBA00023049"/>
    </source>
</evidence>
<evidence type="ECO:0000256" key="8">
    <source>
        <dbReference type="SAM" id="MobiDB-lite"/>
    </source>
</evidence>
<dbReference type="STRING" id="1192034.CAP_4149"/>